<gene>
    <name evidence="1" type="ORF">ID875_28400</name>
</gene>
<dbReference type="EMBL" id="JACWUS010000022">
    <property type="protein sequence ID" value="MBD2830458.1"/>
    <property type="molecule type" value="Genomic_DNA"/>
</dbReference>
<protein>
    <submittedName>
        <fullName evidence="1">Uncharacterized protein</fullName>
    </submittedName>
</protein>
<evidence type="ECO:0000313" key="1">
    <source>
        <dbReference type="EMBL" id="MBD2830458.1"/>
    </source>
</evidence>
<proteinExistence type="predicted"/>
<organism evidence="1">
    <name type="scientific">Streptomyces globisporus</name>
    <dbReference type="NCBI Taxonomy" id="1908"/>
    <lineage>
        <taxon>Bacteria</taxon>
        <taxon>Bacillati</taxon>
        <taxon>Actinomycetota</taxon>
        <taxon>Actinomycetes</taxon>
        <taxon>Kitasatosporales</taxon>
        <taxon>Streptomycetaceae</taxon>
        <taxon>Streptomyces</taxon>
    </lineage>
</organism>
<sequence length="67" mass="7294">RGRSACSGRAERWPWSVWARRRPFDVRALVMRGLRVHGCVEGDADPAVLVPELAGGTGAACCRSTAW</sequence>
<reference evidence="1" key="1">
    <citation type="journal article" date="2020" name="PLoS ONE">
        <title>Isolation and characterization of Streptomyces bacteriophages and Streptomyces strains encoding biosynthetic arsenals: Streptomyces strains and phages for antibiotic discovery.</title>
        <authorList>
            <person name="Montano E.T."/>
            <person name="Nideffer J.F."/>
            <person name="Brumage L."/>
            <person name="Erb M."/>
            <person name="Derman A.I."/>
            <person name="Davis J.P."/>
            <person name="Estrada E."/>
            <person name="Fu S."/>
            <person name="Le D."/>
            <person name="Vuppala A."/>
            <person name="Tran C."/>
            <person name="Luterstein E."/>
            <person name="Lakkaraju S."/>
            <person name="Panchagnula S."/>
            <person name="Ren C."/>
            <person name="Doan J."/>
            <person name="Tran S."/>
            <person name="Soriano J."/>
            <person name="Fujita Y."/>
            <person name="Gutala P."/>
            <person name="Fujii Q."/>
            <person name="Lee M."/>
            <person name="Bui A."/>
            <person name="Villarreal C."/>
            <person name="Shing S.R."/>
            <person name="Kim S."/>
            <person name="Freeman D."/>
            <person name="Racha V."/>
            <person name="Ho A."/>
            <person name="Kumar P."/>
            <person name="Falah K."/>
            <person name="Dawson T."/>
            <person name="Enustun E."/>
            <person name="Prichard A."/>
            <person name="Gomez A."/>
            <person name="Khanna K."/>
            <person name="Trigg S."/>
            <person name="Fernandez L."/>
            <person name="Pogliano K."/>
            <person name="Pogliano J."/>
        </authorList>
    </citation>
    <scope>NUCLEOTIDE SEQUENCE</scope>
    <source>
        <strain evidence="1">QF2</strain>
    </source>
</reference>
<dbReference type="AlphaFoldDB" id="A0A927BMK2"/>
<accession>A0A927BMK2</accession>
<name>A0A927BMK2_STRGL</name>
<comment type="caution">
    <text evidence="1">The sequence shown here is derived from an EMBL/GenBank/DDBJ whole genome shotgun (WGS) entry which is preliminary data.</text>
</comment>
<feature type="non-terminal residue" evidence="1">
    <location>
        <position position="1"/>
    </location>
</feature>